<keyword evidence="1" id="KW-1133">Transmembrane helix</keyword>
<evidence type="ECO:0000313" key="3">
    <source>
        <dbReference type="EMBL" id="KAF6027479.1"/>
    </source>
</evidence>
<dbReference type="Proteomes" id="UP000593567">
    <property type="component" value="Unassembled WGS sequence"/>
</dbReference>
<evidence type="ECO:0000256" key="2">
    <source>
        <dbReference type="SAM" id="SignalP"/>
    </source>
</evidence>
<reference evidence="3" key="1">
    <citation type="submission" date="2020-06" db="EMBL/GenBank/DDBJ databases">
        <title>Draft genome of Bugula neritina, a colonial animal packing powerful symbionts and potential medicines.</title>
        <authorList>
            <person name="Rayko M."/>
        </authorList>
    </citation>
    <scope>NUCLEOTIDE SEQUENCE [LARGE SCALE GENOMIC DNA]</scope>
    <source>
        <strain evidence="3">Kwan_BN1</strain>
    </source>
</reference>
<feature type="chain" id="PRO_5029742464" evidence="2">
    <location>
        <begin position="19"/>
        <end position="79"/>
    </location>
</feature>
<feature type="signal peptide" evidence="2">
    <location>
        <begin position="1"/>
        <end position="18"/>
    </location>
</feature>
<proteinExistence type="predicted"/>
<name>A0A7J7JMA2_BUGNE</name>
<evidence type="ECO:0000256" key="1">
    <source>
        <dbReference type="SAM" id="Phobius"/>
    </source>
</evidence>
<keyword evidence="2" id="KW-0732">Signal</keyword>
<keyword evidence="4" id="KW-1185">Reference proteome</keyword>
<comment type="caution">
    <text evidence="3">The sequence shown here is derived from an EMBL/GenBank/DDBJ whole genome shotgun (WGS) entry which is preliminary data.</text>
</comment>
<organism evidence="3 4">
    <name type="scientific">Bugula neritina</name>
    <name type="common">Brown bryozoan</name>
    <name type="synonym">Sertularia neritina</name>
    <dbReference type="NCBI Taxonomy" id="10212"/>
    <lineage>
        <taxon>Eukaryota</taxon>
        <taxon>Metazoa</taxon>
        <taxon>Spiralia</taxon>
        <taxon>Lophotrochozoa</taxon>
        <taxon>Bryozoa</taxon>
        <taxon>Gymnolaemata</taxon>
        <taxon>Cheilostomatida</taxon>
        <taxon>Flustrina</taxon>
        <taxon>Buguloidea</taxon>
        <taxon>Bugulidae</taxon>
        <taxon>Bugula</taxon>
    </lineage>
</organism>
<dbReference type="AlphaFoldDB" id="A0A7J7JMA2"/>
<keyword evidence="1" id="KW-0472">Membrane</keyword>
<protein>
    <submittedName>
        <fullName evidence="3">Uncharacterized protein</fullName>
    </submittedName>
</protein>
<evidence type="ECO:0000313" key="4">
    <source>
        <dbReference type="Proteomes" id="UP000593567"/>
    </source>
</evidence>
<gene>
    <name evidence="3" type="ORF">EB796_014215</name>
</gene>
<feature type="transmembrane region" description="Helical" evidence="1">
    <location>
        <begin position="50"/>
        <end position="69"/>
    </location>
</feature>
<dbReference type="EMBL" id="VXIV02002086">
    <property type="protein sequence ID" value="KAF6027479.1"/>
    <property type="molecule type" value="Genomic_DNA"/>
</dbReference>
<accession>A0A7J7JMA2</accession>
<sequence length="79" mass="8546">MPIFTCVALLNVLRGSIASFLAMTGNIISNPGDVKSPTSTLEQSAWRLDASFISSATNMIIILNGFIYVKKCINPSSMY</sequence>
<keyword evidence="1" id="KW-0812">Transmembrane</keyword>